<dbReference type="Gene3D" id="1.10.10.60">
    <property type="entry name" value="Homeodomain-like"/>
    <property type="match status" value="1"/>
</dbReference>
<keyword evidence="7 10" id="KW-0731">Sigma factor</keyword>
<sequence length="493" mass="54566">MKHALQLRTSQQLAMTPQLQQAIRLLQLPAAELNLEIREALESNMMLELEDESDGDPAPSEATTSEPAVTDPSEMPLGSNATDAARLGESLPVDERWDEPVTSAAVNATEPTGGPDPLENRAGDERTLQAHLDWQLAISKLSARDRQIADTLVDAIDERGHLSEPLESLQQTLASELQADVDEVRAVLAFIQHLDPVGIGAQDATEALTIQVDALPADTPGREAARRVIQQGLGWLAEGQYCTLEKRLGLDEAALEQAITLIQQLDPHPGSAFSQPRTEYIVPDCFVRRVNGRWEVEINPEASPALRVNSYYASLVRRGDSSADNSLLRQHLQEARWLIKSLRSRADTLQRVAQTIVERQQAFLEQGEEAMQPLVLRDVAEAVEMHESTISRITTHKYMHTPMGTLEFKHFFSSHVPTADGGECSATAIRARIRRLVAAEDPTRPLSDARLTQTLQDEGIHVARRTVAKYREVMGIASSTDRRRPARPQKEKS</sequence>
<organism evidence="14 15">
    <name type="scientific">Spiribacter pallidus</name>
    <dbReference type="NCBI Taxonomy" id="1987936"/>
    <lineage>
        <taxon>Bacteria</taxon>
        <taxon>Pseudomonadati</taxon>
        <taxon>Pseudomonadota</taxon>
        <taxon>Gammaproteobacteria</taxon>
        <taxon>Chromatiales</taxon>
        <taxon>Ectothiorhodospiraceae</taxon>
        <taxon>Spiribacter</taxon>
    </lineage>
</organism>
<evidence type="ECO:0000313" key="15">
    <source>
        <dbReference type="Proteomes" id="UP001556709"/>
    </source>
</evidence>
<accession>A0ABV3TBS4</accession>
<dbReference type="NCBIfam" id="TIGR02395">
    <property type="entry name" value="rpoN_sigma"/>
    <property type="match status" value="1"/>
</dbReference>
<keyword evidence="3 10" id="KW-0240">DNA-directed RNA polymerase</keyword>
<keyword evidence="5 10" id="KW-0548">Nucleotidyltransferase</keyword>
<keyword evidence="4 10" id="KW-0808">Transferase</keyword>
<dbReference type="PROSITE" id="PS00718">
    <property type="entry name" value="SIGMA54_2"/>
    <property type="match status" value="1"/>
</dbReference>
<dbReference type="Gene3D" id="1.10.10.1330">
    <property type="entry name" value="RNA polymerase sigma-54 factor, core-binding domain"/>
    <property type="match status" value="1"/>
</dbReference>
<dbReference type="Pfam" id="PF00309">
    <property type="entry name" value="Sigma54_AID"/>
    <property type="match status" value="1"/>
</dbReference>
<dbReference type="PROSITE" id="PS50044">
    <property type="entry name" value="SIGMA54_3"/>
    <property type="match status" value="1"/>
</dbReference>
<dbReference type="Pfam" id="PF04552">
    <property type="entry name" value="Sigma54_DBD"/>
    <property type="match status" value="1"/>
</dbReference>
<dbReference type="EMBL" id="JBAKFM010000001">
    <property type="protein sequence ID" value="MEX0468565.1"/>
    <property type="molecule type" value="Genomic_DNA"/>
</dbReference>
<dbReference type="Pfam" id="PF04963">
    <property type="entry name" value="Sigma54_CBD"/>
    <property type="match status" value="1"/>
</dbReference>
<protein>
    <recommendedName>
        <fullName evidence="2 10">RNA polymerase sigma-54 factor</fullName>
    </recommendedName>
</protein>
<dbReference type="InterPro" id="IPR007046">
    <property type="entry name" value="RNA_pol_sigma_54_core-bd"/>
</dbReference>
<dbReference type="NCBIfam" id="NF009118">
    <property type="entry name" value="PRK12469.1"/>
    <property type="match status" value="1"/>
</dbReference>
<dbReference type="PIRSF" id="PIRSF000774">
    <property type="entry name" value="RpoN"/>
    <property type="match status" value="1"/>
</dbReference>
<proteinExistence type="inferred from homology"/>
<evidence type="ECO:0000256" key="2">
    <source>
        <dbReference type="ARBA" id="ARBA00019942"/>
    </source>
</evidence>
<evidence type="ECO:0000259" key="13">
    <source>
        <dbReference type="Pfam" id="PF04963"/>
    </source>
</evidence>
<dbReference type="Proteomes" id="UP001556709">
    <property type="component" value="Unassembled WGS sequence"/>
</dbReference>
<dbReference type="RefSeq" id="WP_367957934.1">
    <property type="nucleotide sequence ID" value="NZ_JBAKFK010000001.1"/>
</dbReference>
<dbReference type="GO" id="GO:0003899">
    <property type="term" value="F:DNA-directed RNA polymerase activity"/>
    <property type="evidence" value="ECO:0007669"/>
    <property type="project" value="UniProtKB-EC"/>
</dbReference>
<dbReference type="PROSITE" id="PS00717">
    <property type="entry name" value="SIGMA54_1"/>
    <property type="match status" value="1"/>
</dbReference>
<keyword evidence="9 10" id="KW-0804">Transcription</keyword>
<dbReference type="PANTHER" id="PTHR32248:SF4">
    <property type="entry name" value="RNA POLYMERASE SIGMA-54 FACTOR"/>
    <property type="match status" value="1"/>
</dbReference>
<feature type="domain" description="RNA polymerase sigma factor 54 DNA-binding" evidence="12">
    <location>
        <begin position="327"/>
        <end position="484"/>
    </location>
</feature>
<evidence type="ECO:0000256" key="8">
    <source>
        <dbReference type="ARBA" id="ARBA00023125"/>
    </source>
</evidence>
<dbReference type="InterPro" id="IPR007634">
    <property type="entry name" value="RNA_pol_sigma_54_DNA-bd"/>
</dbReference>
<comment type="similarity">
    <text evidence="1 10">Belongs to the sigma-54 factor family.</text>
</comment>
<keyword evidence="15" id="KW-1185">Reference proteome</keyword>
<dbReference type="PRINTS" id="PR00045">
    <property type="entry name" value="SIGMA54FCT"/>
</dbReference>
<keyword evidence="8 10" id="KW-0238">DNA-binding</keyword>
<name>A0ABV3TBS4_9GAMM</name>
<dbReference type="NCBIfam" id="NF004595">
    <property type="entry name" value="PRK05932.1-2"/>
    <property type="match status" value="1"/>
</dbReference>
<feature type="region of interest" description="Disordered" evidence="11">
    <location>
        <begin position="49"/>
        <end position="81"/>
    </location>
</feature>
<evidence type="ECO:0000256" key="3">
    <source>
        <dbReference type="ARBA" id="ARBA00022478"/>
    </source>
</evidence>
<feature type="domain" description="RNA polymerase sigma factor 54 core-binding" evidence="13">
    <location>
        <begin position="119"/>
        <end position="312"/>
    </location>
</feature>
<evidence type="ECO:0000256" key="4">
    <source>
        <dbReference type="ARBA" id="ARBA00022679"/>
    </source>
</evidence>
<evidence type="ECO:0000256" key="6">
    <source>
        <dbReference type="ARBA" id="ARBA00023015"/>
    </source>
</evidence>
<evidence type="ECO:0000256" key="11">
    <source>
        <dbReference type="SAM" id="MobiDB-lite"/>
    </source>
</evidence>
<comment type="function">
    <text evidence="10">Sigma factors are initiation factors that promote the attachment of RNA polymerase to specific initiation sites and are then released.</text>
</comment>
<evidence type="ECO:0000256" key="9">
    <source>
        <dbReference type="ARBA" id="ARBA00023163"/>
    </source>
</evidence>
<dbReference type="PANTHER" id="PTHR32248">
    <property type="entry name" value="RNA POLYMERASE SIGMA-54 FACTOR"/>
    <property type="match status" value="1"/>
</dbReference>
<comment type="caution">
    <text evidence="14">The sequence shown here is derived from an EMBL/GenBank/DDBJ whole genome shotgun (WGS) entry which is preliminary data.</text>
</comment>
<dbReference type="InterPro" id="IPR000394">
    <property type="entry name" value="RNA_pol_sigma_54"/>
</dbReference>
<keyword evidence="6 10" id="KW-0805">Transcription regulation</keyword>
<dbReference type="InterPro" id="IPR038709">
    <property type="entry name" value="RpoN_core-bd_sf"/>
</dbReference>
<evidence type="ECO:0000313" key="14">
    <source>
        <dbReference type="EMBL" id="MEX0468565.1"/>
    </source>
</evidence>
<evidence type="ECO:0000256" key="1">
    <source>
        <dbReference type="ARBA" id="ARBA00008798"/>
    </source>
</evidence>
<evidence type="ECO:0000256" key="7">
    <source>
        <dbReference type="ARBA" id="ARBA00023082"/>
    </source>
</evidence>
<evidence type="ECO:0000256" key="5">
    <source>
        <dbReference type="ARBA" id="ARBA00022695"/>
    </source>
</evidence>
<evidence type="ECO:0000259" key="12">
    <source>
        <dbReference type="Pfam" id="PF04552"/>
    </source>
</evidence>
<evidence type="ECO:0000256" key="10">
    <source>
        <dbReference type="PIRNR" id="PIRNR000774"/>
    </source>
</evidence>
<reference evidence="14 15" key="1">
    <citation type="submission" date="2024-02" db="EMBL/GenBank/DDBJ databases">
        <title>New especies of Spiribacter isolated from saline water.</title>
        <authorList>
            <person name="Leon M.J."/>
            <person name="De La Haba R."/>
            <person name="Sanchez-Porro C."/>
            <person name="Ventosa A."/>
        </authorList>
    </citation>
    <scope>NUCLEOTIDE SEQUENCE [LARGE SCALE GENOMIC DNA]</scope>
    <source>
        <strain evidence="15">ag22IC6-390</strain>
    </source>
</reference>
<gene>
    <name evidence="14" type="ORF">V6X73_02280</name>
</gene>